<feature type="region of interest" description="Disordered" evidence="1">
    <location>
        <begin position="114"/>
        <end position="134"/>
    </location>
</feature>
<reference evidence="2" key="1">
    <citation type="submission" date="2023-10" db="EMBL/GenBank/DDBJ databases">
        <authorList>
            <person name="Chen Y."/>
            <person name="Shah S."/>
            <person name="Dougan E. K."/>
            <person name="Thang M."/>
            <person name="Chan C."/>
        </authorList>
    </citation>
    <scope>NUCLEOTIDE SEQUENCE [LARGE SCALE GENOMIC DNA]</scope>
</reference>
<organism evidence="2 3">
    <name type="scientific">Prorocentrum cordatum</name>
    <dbReference type="NCBI Taxonomy" id="2364126"/>
    <lineage>
        <taxon>Eukaryota</taxon>
        <taxon>Sar</taxon>
        <taxon>Alveolata</taxon>
        <taxon>Dinophyceae</taxon>
        <taxon>Prorocentrales</taxon>
        <taxon>Prorocentraceae</taxon>
        <taxon>Prorocentrum</taxon>
    </lineage>
</organism>
<evidence type="ECO:0000256" key="1">
    <source>
        <dbReference type="SAM" id="MobiDB-lite"/>
    </source>
</evidence>
<accession>A0ABN9R9W0</accession>
<keyword evidence="3" id="KW-1185">Reference proteome</keyword>
<evidence type="ECO:0000313" key="2">
    <source>
        <dbReference type="EMBL" id="CAK0815696.1"/>
    </source>
</evidence>
<gene>
    <name evidence="2" type="ORF">PCOR1329_LOCUS18895</name>
</gene>
<feature type="compositionally biased region" description="Low complexity" evidence="1">
    <location>
        <begin position="39"/>
        <end position="49"/>
    </location>
</feature>
<protein>
    <submittedName>
        <fullName evidence="2">Uncharacterized protein</fullName>
    </submittedName>
</protein>
<dbReference type="Proteomes" id="UP001189429">
    <property type="component" value="Unassembled WGS sequence"/>
</dbReference>
<dbReference type="EMBL" id="CAUYUJ010005980">
    <property type="protein sequence ID" value="CAK0815696.1"/>
    <property type="molecule type" value="Genomic_DNA"/>
</dbReference>
<evidence type="ECO:0000313" key="3">
    <source>
        <dbReference type="Proteomes" id="UP001189429"/>
    </source>
</evidence>
<name>A0ABN9R9W0_9DINO</name>
<feature type="compositionally biased region" description="Basic and acidic residues" evidence="1">
    <location>
        <begin position="50"/>
        <end position="65"/>
    </location>
</feature>
<feature type="region of interest" description="Disordered" evidence="1">
    <location>
        <begin position="30"/>
        <end position="73"/>
    </location>
</feature>
<proteinExistence type="predicted"/>
<sequence>MAKAQPSSLEIRNAILNYGLPRIDPAHWLTKSDPASERSSSTLDLISDSTAEHSEEAWLKPRDSSVEPQELYEQRGCGERRLMQGEKVAHQDMAKPEAIEGAVTLEKWAEDNRSVMTRTQRRHKQRKCAQARLRSEIPDATAGNSNVSNDMRANVAATKMFQ</sequence>
<feature type="compositionally biased region" description="Basic residues" evidence="1">
    <location>
        <begin position="119"/>
        <end position="129"/>
    </location>
</feature>
<comment type="caution">
    <text evidence="2">The sequence shown here is derived from an EMBL/GenBank/DDBJ whole genome shotgun (WGS) entry which is preliminary data.</text>
</comment>